<evidence type="ECO:0000256" key="2">
    <source>
        <dbReference type="ARBA" id="ARBA00005466"/>
    </source>
</evidence>
<evidence type="ECO:0000256" key="4">
    <source>
        <dbReference type="ARBA" id="ARBA00022630"/>
    </source>
</evidence>
<organism evidence="8 9">
    <name type="scientific">Juglans regia</name>
    <name type="common">English walnut</name>
    <dbReference type="NCBI Taxonomy" id="51240"/>
    <lineage>
        <taxon>Eukaryota</taxon>
        <taxon>Viridiplantae</taxon>
        <taxon>Streptophyta</taxon>
        <taxon>Embryophyta</taxon>
        <taxon>Tracheophyta</taxon>
        <taxon>Spermatophyta</taxon>
        <taxon>Magnoliopsida</taxon>
        <taxon>eudicotyledons</taxon>
        <taxon>Gunneridae</taxon>
        <taxon>Pentapetalae</taxon>
        <taxon>rosids</taxon>
        <taxon>fabids</taxon>
        <taxon>Fagales</taxon>
        <taxon>Juglandaceae</taxon>
        <taxon>Juglans</taxon>
    </lineage>
</organism>
<keyword evidence="5" id="KW-0274">FAD</keyword>
<dbReference type="AlphaFoldDB" id="A0A2I4GNX0"/>
<dbReference type="InterPro" id="IPR016166">
    <property type="entry name" value="FAD-bd_PCMH"/>
</dbReference>
<dbReference type="SUPFAM" id="SSF56176">
    <property type="entry name" value="FAD-binding/transporter-associated domain-like"/>
    <property type="match status" value="1"/>
</dbReference>
<proteinExistence type="inferred from homology"/>
<dbReference type="GO" id="GO:0071949">
    <property type="term" value="F:FAD binding"/>
    <property type="evidence" value="ECO:0007669"/>
    <property type="project" value="InterPro"/>
</dbReference>
<keyword evidence="8" id="KW-1185">Reference proteome</keyword>
<dbReference type="RefSeq" id="XP_018845584.1">
    <property type="nucleotide sequence ID" value="XM_018990039.2"/>
</dbReference>
<dbReference type="InterPro" id="IPR006093">
    <property type="entry name" value="Oxy_OxRdtase_FAD_BS"/>
</dbReference>
<dbReference type="InterPro" id="IPR006094">
    <property type="entry name" value="Oxid_FAD_bind_N"/>
</dbReference>
<sequence length="533" mass="59732">MAGNFVLIPKYLTTVFIVSIFLVGLSEEGTTFFPPKDIADKFRNDPETLKLASTDYGHIVHEIPATVFHPTSANEIATLVKSAYNSSVPIKIAARGHGHSVRGQAMSRNGVVINMTALNDPDHLRKAGSRISVSRSPSLGFYADVGGEQLWIDVLQTTLTHGLAPVSWTDYLYLTVGGTLSNAGISGQTFRFGPQISNVHEMDVITGKGDFVTCSAKVNSELYYAVLGGLGQFGIITRARIALEPAPKRVKWLRILYTNFSQFSKDQERLISSNNINGRSTTSSSHKNYGFDYVEGSLLLNQGPPDLSFYPKPDQPRISSLVTKYGIVFCLEVAKYYDDHTAPITVDKELEVLLKGLGFVPGFKFVKDVAVVDFLNRVASEEQALRSKGLWDIPHPWLNIFIPKSRILEFESAVFGHMILKENIPAGLVLIYPTNRNKWNDKMSAVIPEEDVFYVVSMLRSSGYNNWEEFDAQNKMILKLCVRMGIKFKLYLSHYETQEDWRNHFGLKWATFQDRKAQFDPKHILAPGQTIFN</sequence>
<reference evidence="9" key="1">
    <citation type="submission" date="2025-08" db="UniProtKB">
        <authorList>
            <consortium name="RefSeq"/>
        </authorList>
    </citation>
    <scope>IDENTIFICATION</scope>
    <source>
        <tissue evidence="9">Leaves</tissue>
    </source>
</reference>
<dbReference type="Gene3D" id="3.40.462.10">
    <property type="entry name" value="FAD-linked oxidases, C-terminal domain"/>
    <property type="match status" value="1"/>
</dbReference>
<dbReference type="GeneID" id="109009530"/>
<comment type="cofactor">
    <cofactor evidence="1">
        <name>FAD</name>
        <dbReference type="ChEBI" id="CHEBI:57692"/>
    </cofactor>
</comment>
<evidence type="ECO:0000256" key="1">
    <source>
        <dbReference type="ARBA" id="ARBA00001974"/>
    </source>
</evidence>
<comment type="catalytic activity">
    <reaction evidence="7">
        <text>N(6)-dimethylallyladenine + A + H2O = 3-methyl-2-butenal + adenine + AH2</text>
        <dbReference type="Rhea" id="RHEA:13625"/>
        <dbReference type="ChEBI" id="CHEBI:13193"/>
        <dbReference type="ChEBI" id="CHEBI:15377"/>
        <dbReference type="ChEBI" id="CHEBI:15825"/>
        <dbReference type="ChEBI" id="CHEBI:16708"/>
        <dbReference type="ChEBI" id="CHEBI:17499"/>
        <dbReference type="ChEBI" id="CHEBI:17660"/>
        <dbReference type="EC" id="1.5.99.12"/>
    </reaction>
</comment>
<dbReference type="InterPro" id="IPR015345">
    <property type="entry name" value="Cytokinin_DH_FAD/cytokin-bd"/>
</dbReference>
<comment type="similarity">
    <text evidence="2">Belongs to the oxygen-dependent FAD-linked oxidoreductase family.</text>
</comment>
<evidence type="ECO:0000256" key="7">
    <source>
        <dbReference type="ARBA" id="ARBA00048224"/>
    </source>
</evidence>
<evidence type="ECO:0000256" key="3">
    <source>
        <dbReference type="ARBA" id="ARBA00011928"/>
    </source>
</evidence>
<dbReference type="Gramene" id="Jr01_26520_p1">
    <property type="protein sequence ID" value="cds.Jr01_26520_p1"/>
    <property type="gene ID" value="Jr01_26520"/>
</dbReference>
<dbReference type="InterPro" id="IPR036318">
    <property type="entry name" value="FAD-bd_PCMH-like_sf"/>
</dbReference>
<dbReference type="InterPro" id="IPR016169">
    <property type="entry name" value="FAD-bd_PCMH_sub2"/>
</dbReference>
<protein>
    <recommendedName>
        <fullName evidence="3">cytokinin dehydrogenase</fullName>
        <ecNumber evidence="3">1.5.99.12</ecNumber>
    </recommendedName>
</protein>
<dbReference type="GO" id="GO:0009690">
    <property type="term" value="P:cytokinin metabolic process"/>
    <property type="evidence" value="ECO:0007669"/>
    <property type="project" value="InterPro"/>
</dbReference>
<evidence type="ECO:0000256" key="6">
    <source>
        <dbReference type="ARBA" id="ARBA00023002"/>
    </source>
</evidence>
<dbReference type="KEGG" id="jre:109009530"/>
<dbReference type="Pfam" id="PF09265">
    <property type="entry name" value="Cytokin-bind"/>
    <property type="match status" value="1"/>
</dbReference>
<dbReference type="InterPro" id="IPR016170">
    <property type="entry name" value="Cytok_DH_C_sf"/>
</dbReference>
<dbReference type="PROSITE" id="PS51387">
    <property type="entry name" value="FAD_PCMH"/>
    <property type="match status" value="1"/>
</dbReference>
<accession>A0A2I4GNX0</accession>
<evidence type="ECO:0000313" key="8">
    <source>
        <dbReference type="Proteomes" id="UP000235220"/>
    </source>
</evidence>
<evidence type="ECO:0000256" key="5">
    <source>
        <dbReference type="ARBA" id="ARBA00022827"/>
    </source>
</evidence>
<dbReference type="InterPro" id="IPR050432">
    <property type="entry name" value="FAD-linked_Oxidoreductases_BP"/>
</dbReference>
<dbReference type="InterPro" id="IPR016164">
    <property type="entry name" value="FAD-linked_Oxase-like_C"/>
</dbReference>
<dbReference type="GO" id="GO:0016491">
    <property type="term" value="F:oxidoreductase activity"/>
    <property type="evidence" value="ECO:0000318"/>
    <property type="project" value="GO_Central"/>
</dbReference>
<dbReference type="InterPro" id="IPR016167">
    <property type="entry name" value="FAD-bd_PCMH_sub1"/>
</dbReference>
<keyword evidence="4" id="KW-0285">Flavoprotein</keyword>
<dbReference type="GO" id="GO:0019139">
    <property type="term" value="F:cytokinin dehydrogenase activity"/>
    <property type="evidence" value="ECO:0007669"/>
    <property type="project" value="UniProtKB-EC"/>
</dbReference>
<dbReference type="EC" id="1.5.99.12" evidence="3"/>
<keyword evidence="6" id="KW-0560">Oxidoreductase</keyword>
<evidence type="ECO:0000313" key="9">
    <source>
        <dbReference type="RefSeq" id="XP_018845584.1"/>
    </source>
</evidence>
<dbReference type="OrthoDB" id="415825at2759"/>
<dbReference type="PANTHER" id="PTHR13878">
    <property type="entry name" value="GULONOLACTONE OXIDASE"/>
    <property type="match status" value="1"/>
</dbReference>
<dbReference type="Gene3D" id="3.30.43.10">
    <property type="entry name" value="Uridine Diphospho-n-acetylenolpyruvylglucosamine Reductase, domain 2"/>
    <property type="match status" value="1"/>
</dbReference>
<dbReference type="Gene3D" id="3.30.465.10">
    <property type="match status" value="1"/>
</dbReference>
<dbReference type="STRING" id="51240.A0A2I4GNX0"/>
<dbReference type="SUPFAM" id="SSF55103">
    <property type="entry name" value="FAD-linked oxidases, C-terminal domain"/>
    <property type="match status" value="1"/>
</dbReference>
<dbReference type="Pfam" id="PF01565">
    <property type="entry name" value="FAD_binding_4"/>
    <property type="match status" value="1"/>
</dbReference>
<name>A0A2I4GNX0_JUGRE</name>
<gene>
    <name evidence="9" type="primary">LOC109009530</name>
</gene>
<dbReference type="Proteomes" id="UP000235220">
    <property type="component" value="Chromosome 1"/>
</dbReference>
<dbReference type="PROSITE" id="PS00862">
    <property type="entry name" value="OX2_COVAL_FAD"/>
    <property type="match status" value="1"/>
</dbReference>
<dbReference type="PANTHER" id="PTHR13878:SF127">
    <property type="entry name" value="CYTOKININ DEHYDROGENASE 3"/>
    <property type="match status" value="1"/>
</dbReference>